<protein>
    <submittedName>
        <fullName evidence="1">Uncharacterized protein</fullName>
    </submittedName>
</protein>
<organism evidence="1 2">
    <name type="scientific">Hygrophoropsis aurantiaca</name>
    <dbReference type="NCBI Taxonomy" id="72124"/>
    <lineage>
        <taxon>Eukaryota</taxon>
        <taxon>Fungi</taxon>
        <taxon>Dikarya</taxon>
        <taxon>Basidiomycota</taxon>
        <taxon>Agaricomycotina</taxon>
        <taxon>Agaricomycetes</taxon>
        <taxon>Agaricomycetidae</taxon>
        <taxon>Boletales</taxon>
        <taxon>Coniophorineae</taxon>
        <taxon>Hygrophoropsidaceae</taxon>
        <taxon>Hygrophoropsis</taxon>
    </lineage>
</organism>
<name>A0ACB7ZPL0_9AGAM</name>
<sequence length="366" mass="40257">MTIVFDPLLPAEPNDTVLIAGSYYIPSQMQLSRRMAHSGSSYTNYLSSNYGAIDEPSCLPNILADKLVDLHDSLSSRSMAPSNNTTTAASAQPTVSTAPLPPYNKSLPVASVVVLAFCILLMNYAVGYVLFHQCYHRKPKRASKKKPRATQPDEKVLTAKSRWRIGPLILSKLQAGKTTQEKSHTSTLDLFHPSMPVPPPSALFSPTKHVQTSRLEADFPCHTSSLEAVITPDPHDMENQTTSTPSEQQQSHLPTEPSIDTTHDKPPLSSADVFPSSLAKISHPQEVHLASVSPISIRISRIQEDSSPGTGDLFNWARDVHGRPPQSPKEIIEDMMTNPKLSPIQGPIEFLEVHRREQPIVLRPFG</sequence>
<evidence type="ECO:0000313" key="1">
    <source>
        <dbReference type="EMBL" id="KAH7902768.1"/>
    </source>
</evidence>
<dbReference type="Proteomes" id="UP000790377">
    <property type="component" value="Unassembled WGS sequence"/>
</dbReference>
<comment type="caution">
    <text evidence="1">The sequence shown here is derived from an EMBL/GenBank/DDBJ whole genome shotgun (WGS) entry which is preliminary data.</text>
</comment>
<keyword evidence="2" id="KW-1185">Reference proteome</keyword>
<reference evidence="1" key="1">
    <citation type="journal article" date="2021" name="New Phytol.">
        <title>Evolutionary innovations through gain and loss of genes in the ectomycorrhizal Boletales.</title>
        <authorList>
            <person name="Wu G."/>
            <person name="Miyauchi S."/>
            <person name="Morin E."/>
            <person name="Kuo A."/>
            <person name="Drula E."/>
            <person name="Varga T."/>
            <person name="Kohler A."/>
            <person name="Feng B."/>
            <person name="Cao Y."/>
            <person name="Lipzen A."/>
            <person name="Daum C."/>
            <person name="Hundley H."/>
            <person name="Pangilinan J."/>
            <person name="Johnson J."/>
            <person name="Barry K."/>
            <person name="LaButti K."/>
            <person name="Ng V."/>
            <person name="Ahrendt S."/>
            <person name="Min B."/>
            <person name="Choi I.G."/>
            <person name="Park H."/>
            <person name="Plett J.M."/>
            <person name="Magnuson J."/>
            <person name="Spatafora J.W."/>
            <person name="Nagy L.G."/>
            <person name="Henrissat B."/>
            <person name="Grigoriev I.V."/>
            <person name="Yang Z.L."/>
            <person name="Xu J."/>
            <person name="Martin F.M."/>
        </authorList>
    </citation>
    <scope>NUCLEOTIDE SEQUENCE</scope>
    <source>
        <strain evidence="1">ATCC 28755</strain>
    </source>
</reference>
<gene>
    <name evidence="1" type="ORF">BJ138DRAFT_1121129</name>
</gene>
<proteinExistence type="predicted"/>
<evidence type="ECO:0000313" key="2">
    <source>
        <dbReference type="Proteomes" id="UP000790377"/>
    </source>
</evidence>
<dbReference type="EMBL" id="MU269567">
    <property type="protein sequence ID" value="KAH7902768.1"/>
    <property type="molecule type" value="Genomic_DNA"/>
</dbReference>
<accession>A0ACB7ZPL0</accession>